<dbReference type="Proteomes" id="UP001595776">
    <property type="component" value="Unassembled WGS sequence"/>
</dbReference>
<comment type="caution">
    <text evidence="2">The sequence shown here is derived from an EMBL/GenBank/DDBJ whole genome shotgun (WGS) entry which is preliminary data.</text>
</comment>
<keyword evidence="1" id="KW-0732">Signal</keyword>
<feature type="signal peptide" evidence="1">
    <location>
        <begin position="1"/>
        <end position="20"/>
    </location>
</feature>
<protein>
    <submittedName>
        <fullName evidence="2">Uncharacterized protein</fullName>
    </submittedName>
</protein>
<evidence type="ECO:0000313" key="2">
    <source>
        <dbReference type="EMBL" id="MFC4346466.1"/>
    </source>
</evidence>
<accession>A0ABV8U6R3</accession>
<proteinExistence type="predicted"/>
<organism evidence="2 3">
    <name type="scientific">Kordiimonas lipolytica</name>
    <dbReference type="NCBI Taxonomy" id="1662421"/>
    <lineage>
        <taxon>Bacteria</taxon>
        <taxon>Pseudomonadati</taxon>
        <taxon>Pseudomonadota</taxon>
        <taxon>Alphaproteobacteria</taxon>
        <taxon>Kordiimonadales</taxon>
        <taxon>Kordiimonadaceae</taxon>
        <taxon>Kordiimonas</taxon>
    </lineage>
</organism>
<dbReference type="EMBL" id="JBHSCR010000001">
    <property type="protein sequence ID" value="MFC4346466.1"/>
    <property type="molecule type" value="Genomic_DNA"/>
</dbReference>
<evidence type="ECO:0000256" key="1">
    <source>
        <dbReference type="SAM" id="SignalP"/>
    </source>
</evidence>
<name>A0ABV8U6R3_9PROT</name>
<reference evidence="3" key="1">
    <citation type="journal article" date="2019" name="Int. J. Syst. Evol. Microbiol.">
        <title>The Global Catalogue of Microorganisms (GCM) 10K type strain sequencing project: providing services to taxonomists for standard genome sequencing and annotation.</title>
        <authorList>
            <consortium name="The Broad Institute Genomics Platform"/>
            <consortium name="The Broad Institute Genome Sequencing Center for Infectious Disease"/>
            <person name="Wu L."/>
            <person name="Ma J."/>
        </authorList>
    </citation>
    <scope>NUCLEOTIDE SEQUENCE [LARGE SCALE GENOMIC DNA]</scope>
    <source>
        <strain evidence="3">CGMCC 1.15304</strain>
    </source>
</reference>
<evidence type="ECO:0000313" key="3">
    <source>
        <dbReference type="Proteomes" id="UP001595776"/>
    </source>
</evidence>
<dbReference type="RefSeq" id="WP_068151044.1">
    <property type="nucleotide sequence ID" value="NZ_JBHSCR010000001.1"/>
</dbReference>
<feature type="chain" id="PRO_5047421097" evidence="1">
    <location>
        <begin position="21"/>
        <end position="151"/>
    </location>
</feature>
<keyword evidence="3" id="KW-1185">Reference proteome</keyword>
<gene>
    <name evidence="2" type="ORF">ACFO5Q_01235</name>
</gene>
<sequence length="151" mass="16692">MNRNLRSFTAAFLLCLCLSACDWSEEDTYSQVYADSGIKFGGTFIHINHPVTGIEITHGIDSSNLRLTIAECSGISIDGTYNPFAFLGNFKSQLSREIGEGVYEGTAPGSFIFVREMGPRKGTVNKTTISLSSQEMSCGLRWFHENVVLYE</sequence>